<protein>
    <submittedName>
        <fullName evidence="1">Uncharacterized protein</fullName>
    </submittedName>
</protein>
<sequence length="133" mass="16402">MYVLLNDTLYLRISDSRVIIILVNHNVYEYYLHCKYYIILVRRRIRRSYYEPYLIKCSRSRYPTYLHSKHAEYVILNFVSHKIGPQTKRRFPQDVYKLLTDLHHRGQIYTLKSLKRHICTKPVQSQRTKWCEY</sequence>
<reference evidence="1" key="1">
    <citation type="submission" date="2021-05" db="EMBL/GenBank/DDBJ databases">
        <authorList>
            <person name="Alioto T."/>
            <person name="Alioto T."/>
            <person name="Gomez Garrido J."/>
        </authorList>
    </citation>
    <scope>NUCLEOTIDE SEQUENCE</scope>
</reference>
<evidence type="ECO:0000313" key="1">
    <source>
        <dbReference type="EMBL" id="CAG6614572.1"/>
    </source>
</evidence>
<dbReference type="AlphaFoldDB" id="A0A8D8PTE1"/>
<organism evidence="1">
    <name type="scientific">Cacopsylla melanoneura</name>
    <dbReference type="NCBI Taxonomy" id="428564"/>
    <lineage>
        <taxon>Eukaryota</taxon>
        <taxon>Metazoa</taxon>
        <taxon>Ecdysozoa</taxon>
        <taxon>Arthropoda</taxon>
        <taxon>Hexapoda</taxon>
        <taxon>Insecta</taxon>
        <taxon>Pterygota</taxon>
        <taxon>Neoptera</taxon>
        <taxon>Paraneoptera</taxon>
        <taxon>Hemiptera</taxon>
        <taxon>Sternorrhyncha</taxon>
        <taxon>Psylloidea</taxon>
        <taxon>Psyllidae</taxon>
        <taxon>Psyllinae</taxon>
        <taxon>Cacopsylla</taxon>
    </lineage>
</organism>
<dbReference type="EMBL" id="HBUF01030633">
    <property type="protein sequence ID" value="CAG6614572.1"/>
    <property type="molecule type" value="Transcribed_RNA"/>
</dbReference>
<proteinExistence type="predicted"/>
<accession>A0A8D8PTE1</accession>
<name>A0A8D8PTE1_9HEMI</name>